<dbReference type="KEGG" id="mby:MSBRM_0073"/>
<dbReference type="PANTHER" id="PTHR43699">
    <property type="entry name" value="3-DEHYDROQUINATE DEHYDRATASE"/>
    <property type="match status" value="1"/>
</dbReference>
<name>A0A0E3LMI3_METBA</name>
<keyword evidence="4" id="KW-0057">Aromatic amino acid biosynthesis</keyword>
<dbReference type="CDD" id="cd00502">
    <property type="entry name" value="DHQase_I"/>
    <property type="match status" value="1"/>
</dbReference>
<dbReference type="Pfam" id="PF01487">
    <property type="entry name" value="DHquinase_I"/>
    <property type="match status" value="1"/>
</dbReference>
<dbReference type="RefSeq" id="WP_048120771.1">
    <property type="nucleotide sequence ID" value="NZ_CP009528.1"/>
</dbReference>
<evidence type="ECO:0000256" key="2">
    <source>
        <dbReference type="ARBA" id="ARBA00023239"/>
    </source>
</evidence>
<dbReference type="EC" id="4.2.1.10" evidence="4"/>
<feature type="binding site" evidence="4">
    <location>
        <position position="208"/>
    </location>
    <ligand>
        <name>3-dehydroquinate</name>
        <dbReference type="ChEBI" id="CHEBI:32364"/>
    </ligand>
</feature>
<evidence type="ECO:0000256" key="4">
    <source>
        <dbReference type="HAMAP-Rule" id="MF_00214"/>
    </source>
</evidence>
<proteinExistence type="inferred from homology"/>
<comment type="function">
    <text evidence="4">Involved in the third step of the chorismate pathway, which leads to the biosynthesis of aromatic amino acids. Catalyzes the cis-dehydration of 3-dehydroquinate (DHQ) and introduces the first double bond of the aromatic ring to yield 3-dehydroshikimate.</text>
</comment>
<dbReference type="HAMAP" id="MF_00214">
    <property type="entry name" value="AroD"/>
    <property type="match status" value="1"/>
</dbReference>
<evidence type="ECO:0000256" key="3">
    <source>
        <dbReference type="ARBA" id="ARBA00023270"/>
    </source>
</evidence>
<dbReference type="GO" id="GO:0003855">
    <property type="term" value="F:3-dehydroquinate dehydratase activity"/>
    <property type="evidence" value="ECO:0007669"/>
    <property type="project" value="UniProtKB-UniRule"/>
</dbReference>
<dbReference type="PATRIC" id="fig|1434108.4.peg.54"/>
<evidence type="ECO:0000256" key="1">
    <source>
        <dbReference type="ARBA" id="ARBA00001864"/>
    </source>
</evidence>
<feature type="binding site" evidence="4">
    <location>
        <position position="73"/>
    </location>
    <ligand>
        <name>3-dehydroquinate</name>
        <dbReference type="ChEBI" id="CHEBI:32364"/>
    </ligand>
</feature>
<dbReference type="InterPro" id="IPR001381">
    <property type="entry name" value="DHquinase_I"/>
</dbReference>
<protein>
    <recommendedName>
        <fullName evidence="4">3-dehydroquinate dehydratase</fullName>
        <shortName evidence="4">3-dehydroquinase</shortName>
        <ecNumber evidence="4">4.2.1.10</ecNumber>
    </recommendedName>
    <alternativeName>
        <fullName evidence="4">Type I DHQase</fullName>
    </alternativeName>
    <alternativeName>
        <fullName evidence="4">Type I dehydroquinase</fullName>
        <shortName evidence="4">DHQ1</shortName>
    </alternativeName>
</protein>
<dbReference type="EMBL" id="CP009528">
    <property type="protein sequence ID" value="AKB53071.1"/>
    <property type="molecule type" value="Genomic_DNA"/>
</dbReference>
<dbReference type="SUPFAM" id="SSF51569">
    <property type="entry name" value="Aldolase"/>
    <property type="match status" value="1"/>
</dbReference>
<feature type="binding site" evidence="4">
    <location>
        <begin position="39"/>
        <end position="41"/>
    </location>
    <ligand>
        <name>3-dehydroquinate</name>
        <dbReference type="ChEBI" id="CHEBI:32364"/>
    </ligand>
</feature>
<evidence type="ECO:0000313" key="6">
    <source>
        <dbReference type="Proteomes" id="UP000033033"/>
    </source>
</evidence>
<keyword evidence="6" id="KW-1185">Reference proteome</keyword>
<comment type="catalytic activity">
    <reaction evidence="1 4">
        <text>3-dehydroquinate = 3-dehydroshikimate + H2O</text>
        <dbReference type="Rhea" id="RHEA:21096"/>
        <dbReference type="ChEBI" id="CHEBI:15377"/>
        <dbReference type="ChEBI" id="CHEBI:16630"/>
        <dbReference type="ChEBI" id="CHEBI:32364"/>
        <dbReference type="EC" id="4.2.1.10"/>
    </reaction>
</comment>
<accession>A0A0E3LMI3</accession>
<dbReference type="GO" id="GO:0009073">
    <property type="term" value="P:aromatic amino acid family biosynthetic process"/>
    <property type="evidence" value="ECO:0007669"/>
    <property type="project" value="UniProtKB-KW"/>
</dbReference>
<dbReference type="FunFam" id="3.20.20.70:FF:000047">
    <property type="entry name" value="3-dehydroquinate dehydratase"/>
    <property type="match status" value="1"/>
</dbReference>
<comment type="subunit">
    <text evidence="4">Homodimer.</text>
</comment>
<dbReference type="Proteomes" id="UP000033033">
    <property type="component" value="Chromosome"/>
</dbReference>
<dbReference type="InterPro" id="IPR050146">
    <property type="entry name" value="Type-I_3-dehydroquinase"/>
</dbReference>
<dbReference type="HOGENOM" id="CLU_064444_2_1_2"/>
<dbReference type="UniPathway" id="UPA00053">
    <property type="reaction ID" value="UER00086"/>
</dbReference>
<feature type="active site" description="Proton donor/acceptor" evidence="4">
    <location>
        <position position="140"/>
    </location>
</feature>
<evidence type="ECO:0000313" key="5">
    <source>
        <dbReference type="EMBL" id="AKB53071.1"/>
    </source>
</evidence>
<keyword evidence="4" id="KW-0028">Amino-acid biosynthesis</keyword>
<dbReference type="GeneID" id="24843225"/>
<sequence length="247" mass="27025">MIHIGQLDLEKKAAIVAVILEKPLETSRKAAKMGADLLEIRLDLLGIRDLETAAETIREVKSETGLPVILTNRSITEGGKWEGKEDDRIELLTNFFSKNLISLKDKPDAVDIELSAGREARDQVIKAAKACGKTVIVSSHDFSKTPAFQEMKTILEEAFLAGADIAKLAVMPKSRRDVLDLLRVALETREAENAVCTIAMGKLGKHTRVVAPFYGSVLTYAAVDSEVSAAPGQFQVDEIKKILELLE</sequence>
<keyword evidence="2 4" id="KW-0456">Lyase</keyword>
<comment type="caution">
    <text evidence="4">Lacks conserved residue(s) required for the propagation of feature annotation.</text>
</comment>
<dbReference type="PANTHER" id="PTHR43699:SF1">
    <property type="entry name" value="3-DEHYDROQUINATE DEHYDRATASE"/>
    <property type="match status" value="1"/>
</dbReference>
<dbReference type="STRING" id="1434108.MSBRM_0073"/>
<dbReference type="GO" id="GO:0046279">
    <property type="term" value="P:3,4-dihydroxybenzoate biosynthetic process"/>
    <property type="evidence" value="ECO:0007669"/>
    <property type="project" value="UniProtKB-ARBA"/>
</dbReference>
<feature type="active site" description="Schiff-base intermediate with substrate" evidence="4">
    <location>
        <position position="167"/>
    </location>
</feature>
<dbReference type="GO" id="GO:0009423">
    <property type="term" value="P:chorismate biosynthetic process"/>
    <property type="evidence" value="ECO:0007669"/>
    <property type="project" value="UniProtKB-UniRule"/>
</dbReference>
<dbReference type="AlphaFoldDB" id="A0A0E3LMI3"/>
<dbReference type="GeneID" id="24885119"/>
<gene>
    <name evidence="4" type="primary">aroD</name>
    <name evidence="5" type="ORF">MSBRM_0073</name>
</gene>
<dbReference type="Gene3D" id="3.20.20.70">
    <property type="entry name" value="Aldolase class I"/>
    <property type="match status" value="1"/>
</dbReference>
<feature type="binding site" evidence="4">
    <location>
        <position position="233"/>
    </location>
    <ligand>
        <name>3-dehydroquinate</name>
        <dbReference type="ChEBI" id="CHEBI:32364"/>
    </ligand>
</feature>
<dbReference type="InterPro" id="IPR013785">
    <property type="entry name" value="Aldolase_TIM"/>
</dbReference>
<keyword evidence="3 4" id="KW-0704">Schiff base</keyword>
<reference evidence="5 6" key="1">
    <citation type="submission" date="2014-07" db="EMBL/GenBank/DDBJ databases">
        <title>Methanogenic archaea and the global carbon cycle.</title>
        <authorList>
            <person name="Henriksen J.R."/>
            <person name="Luke J."/>
            <person name="Reinhart S."/>
            <person name="Benedict M.N."/>
            <person name="Youngblut N.D."/>
            <person name="Metcalf M.E."/>
            <person name="Whitaker R.J."/>
            <person name="Metcalf W.W."/>
        </authorList>
    </citation>
    <scope>NUCLEOTIDE SEQUENCE [LARGE SCALE GENOMIC DNA]</scope>
    <source>
        <strain evidence="5 6">MS</strain>
    </source>
</reference>
<organism evidence="5 6">
    <name type="scientific">Methanosarcina barkeri MS</name>
    <dbReference type="NCBI Taxonomy" id="1434108"/>
    <lineage>
        <taxon>Archaea</taxon>
        <taxon>Methanobacteriati</taxon>
        <taxon>Methanobacteriota</taxon>
        <taxon>Stenosarchaea group</taxon>
        <taxon>Methanomicrobia</taxon>
        <taxon>Methanosarcinales</taxon>
        <taxon>Methanosarcinaceae</taxon>
        <taxon>Methanosarcina</taxon>
    </lineage>
</organism>
<comment type="similarity">
    <text evidence="4">Belongs to the type-I 3-dehydroquinase family.</text>
</comment>
<dbReference type="GO" id="GO:0008652">
    <property type="term" value="P:amino acid biosynthetic process"/>
    <property type="evidence" value="ECO:0007669"/>
    <property type="project" value="UniProtKB-KW"/>
</dbReference>
<comment type="pathway">
    <text evidence="4">Metabolic intermediate biosynthesis; chorismate biosynthesis; chorismate from D-erythrose 4-phosphate and phosphoenolpyruvate: step 3/7.</text>
</comment>
<dbReference type="NCBIfam" id="TIGR01093">
    <property type="entry name" value="aroD"/>
    <property type="match status" value="1"/>
</dbReference>